<organism evidence="2 3">
    <name type="scientific">Methylobacterium mesophilicum SR1.6/6</name>
    <dbReference type="NCBI Taxonomy" id="908290"/>
    <lineage>
        <taxon>Bacteria</taxon>
        <taxon>Pseudomonadati</taxon>
        <taxon>Pseudomonadota</taxon>
        <taxon>Alphaproteobacteria</taxon>
        <taxon>Hyphomicrobiales</taxon>
        <taxon>Methylobacteriaceae</taxon>
        <taxon>Methylobacterium</taxon>
    </lineage>
</organism>
<evidence type="ECO:0000256" key="1">
    <source>
        <dbReference type="SAM" id="MobiDB-lite"/>
    </source>
</evidence>
<reference evidence="2 3" key="1">
    <citation type="journal article" date="2012" name="Genet. Mol. Biol.">
        <title>Analysis of 16S rRNA and mxaF genes revealing insights into Methylobacterium niche-specific plant association.</title>
        <authorList>
            <person name="Dourado M.N."/>
            <person name="Andreote F.D."/>
            <person name="Dini-Andreote F."/>
            <person name="Conti R."/>
            <person name="Araujo J.M."/>
            <person name="Araujo W.L."/>
        </authorList>
    </citation>
    <scope>NUCLEOTIDE SEQUENCE [LARGE SCALE GENOMIC DNA]</scope>
    <source>
        <strain evidence="2 3">SR1.6/6</strain>
    </source>
</reference>
<evidence type="ECO:0000313" key="2">
    <source>
        <dbReference type="EMBL" id="QGY01479.1"/>
    </source>
</evidence>
<feature type="compositionally biased region" description="Basic residues" evidence="1">
    <location>
        <begin position="13"/>
        <end position="41"/>
    </location>
</feature>
<accession>A0A6B9FHL1</accession>
<sequence length="160" mass="16796">MSEDNGATDRKQGGRGKKGGATRGRKPSQHGSSGRHGKKAAKPPSIDPSVPLSMALAADTASAASAKLQDVAENLNDSFSKLELPSLINDNRTEALVDLAAKHVFATLSARSAALSKPAICYQTYHDHSWTIHHLQLDGSYDGGTPYFGPTPAGPICESD</sequence>
<gene>
    <name evidence="2" type="ORF">MMSR116_05860</name>
</gene>
<protein>
    <submittedName>
        <fullName evidence="2">Uncharacterized protein</fullName>
    </submittedName>
</protein>
<proteinExistence type="predicted"/>
<evidence type="ECO:0000313" key="3">
    <source>
        <dbReference type="Proteomes" id="UP000012488"/>
    </source>
</evidence>
<dbReference type="EMBL" id="CP043538">
    <property type="protein sequence ID" value="QGY01479.1"/>
    <property type="molecule type" value="Genomic_DNA"/>
</dbReference>
<dbReference type="Proteomes" id="UP000012488">
    <property type="component" value="Chromosome"/>
</dbReference>
<reference evidence="2 3" key="2">
    <citation type="journal article" date="2013" name="Genome Announc.">
        <title>Draft Genome Sequence of Methylobacterium mesophilicum Strain SR1.6/6, Isolated from Citrus sinensis.</title>
        <authorList>
            <person name="Marinho Almeida D."/>
            <person name="Dini-Andreote F."/>
            <person name="Camargo Neves A.A."/>
            <person name="Juca Ramos R.T."/>
            <person name="Andreote F.D."/>
            <person name="Carneiro A.R."/>
            <person name="Oliveira de Souza Lima A."/>
            <person name="Caracciolo Gomes de Sa P.H."/>
            <person name="Ribeiro Barbosa M.S."/>
            <person name="Araujo W.L."/>
            <person name="Silva A."/>
        </authorList>
    </citation>
    <scope>NUCLEOTIDE SEQUENCE [LARGE SCALE GENOMIC DNA]</scope>
    <source>
        <strain evidence="2 3">SR1.6/6</strain>
    </source>
</reference>
<dbReference type="AlphaFoldDB" id="A0A6B9FHL1"/>
<dbReference type="KEGG" id="mmes:MMSR116_05860"/>
<name>A0A6B9FHL1_9HYPH</name>
<feature type="region of interest" description="Disordered" evidence="1">
    <location>
        <begin position="1"/>
        <end position="53"/>
    </location>
</feature>
<dbReference type="RefSeq" id="WP_010683200.1">
    <property type="nucleotide sequence ID" value="NZ_CP043538.1"/>
</dbReference>